<dbReference type="InterPro" id="IPR050620">
    <property type="entry name" value="Thioredoxin_H-type-like"/>
</dbReference>
<dbReference type="EMBL" id="BARW01033125">
    <property type="protein sequence ID" value="GAJ06416.1"/>
    <property type="molecule type" value="Genomic_DNA"/>
</dbReference>
<evidence type="ECO:0000256" key="2">
    <source>
        <dbReference type="ARBA" id="ARBA00038353"/>
    </source>
</evidence>
<dbReference type="GO" id="GO:0015035">
    <property type="term" value="F:protein-disulfide reductase activity"/>
    <property type="evidence" value="ECO:0007669"/>
    <property type="project" value="InterPro"/>
</dbReference>
<dbReference type="PRINTS" id="PR00421">
    <property type="entry name" value="THIOREDOXIN"/>
</dbReference>
<dbReference type="SUPFAM" id="SSF52833">
    <property type="entry name" value="Thioredoxin-like"/>
    <property type="match status" value="1"/>
</dbReference>
<dbReference type="InterPro" id="IPR013766">
    <property type="entry name" value="Thioredoxin_domain"/>
</dbReference>
<gene>
    <name evidence="4" type="ORF">S12H4_52246</name>
</gene>
<dbReference type="Pfam" id="PF00085">
    <property type="entry name" value="Thioredoxin"/>
    <property type="match status" value="1"/>
</dbReference>
<protein>
    <recommendedName>
        <fullName evidence="3">Thioredoxin domain-containing protein</fullName>
    </recommendedName>
</protein>
<sequence length="142" mass="16619">TQKRKKKMSDNDLEKIRLKKAEMLVKTQSMPTEIVKIHSAEEFNKLTQDFSDKVIIIDFWAVWCSPCLMFAPIFEKIQKERYQDFIFIKVNVDEVGSIAQTYRITGIPTTLFIKDNKVIHKIVGAVNEDYMNRILDKLQSFA</sequence>
<organism evidence="4">
    <name type="scientific">marine sediment metagenome</name>
    <dbReference type="NCBI Taxonomy" id="412755"/>
    <lineage>
        <taxon>unclassified sequences</taxon>
        <taxon>metagenomes</taxon>
        <taxon>ecological metagenomes</taxon>
    </lineage>
</organism>
<dbReference type="InterPro" id="IPR036249">
    <property type="entry name" value="Thioredoxin-like_sf"/>
</dbReference>
<dbReference type="AlphaFoldDB" id="X1V2M0"/>
<evidence type="ECO:0000259" key="3">
    <source>
        <dbReference type="PROSITE" id="PS51352"/>
    </source>
</evidence>
<keyword evidence="1" id="KW-1015">Disulfide bond</keyword>
<dbReference type="PANTHER" id="PTHR10438:SF468">
    <property type="entry name" value="THIOREDOXIN-1-RELATED"/>
    <property type="match status" value="1"/>
</dbReference>
<dbReference type="InterPro" id="IPR005746">
    <property type="entry name" value="Thioredoxin"/>
</dbReference>
<name>X1V2M0_9ZZZZ</name>
<proteinExistence type="inferred from homology"/>
<feature type="non-terminal residue" evidence="4">
    <location>
        <position position="1"/>
    </location>
</feature>
<comment type="similarity">
    <text evidence="2">Belongs to the thioredoxin family. Plant H-type subfamily.</text>
</comment>
<dbReference type="PROSITE" id="PS51352">
    <property type="entry name" value="THIOREDOXIN_2"/>
    <property type="match status" value="1"/>
</dbReference>
<evidence type="ECO:0000313" key="4">
    <source>
        <dbReference type="EMBL" id="GAJ06416.1"/>
    </source>
</evidence>
<feature type="domain" description="Thioredoxin" evidence="3">
    <location>
        <begin position="24"/>
        <end position="140"/>
    </location>
</feature>
<dbReference type="CDD" id="cd02947">
    <property type="entry name" value="TRX_family"/>
    <property type="match status" value="1"/>
</dbReference>
<dbReference type="PANTHER" id="PTHR10438">
    <property type="entry name" value="THIOREDOXIN"/>
    <property type="match status" value="1"/>
</dbReference>
<dbReference type="NCBIfam" id="TIGR01068">
    <property type="entry name" value="thioredoxin"/>
    <property type="match status" value="1"/>
</dbReference>
<reference evidence="4" key="1">
    <citation type="journal article" date="2014" name="Front. Microbiol.">
        <title>High frequency of phylogenetically diverse reductive dehalogenase-homologous genes in deep subseafloor sedimentary metagenomes.</title>
        <authorList>
            <person name="Kawai M."/>
            <person name="Futagami T."/>
            <person name="Toyoda A."/>
            <person name="Takaki Y."/>
            <person name="Nishi S."/>
            <person name="Hori S."/>
            <person name="Arai W."/>
            <person name="Tsubouchi T."/>
            <person name="Morono Y."/>
            <person name="Uchiyama I."/>
            <person name="Ito T."/>
            <person name="Fujiyama A."/>
            <person name="Inagaki F."/>
            <person name="Takami H."/>
        </authorList>
    </citation>
    <scope>NUCLEOTIDE SEQUENCE</scope>
    <source>
        <strain evidence="4">Expedition CK06-06</strain>
    </source>
</reference>
<comment type="caution">
    <text evidence="4">The sequence shown here is derived from an EMBL/GenBank/DDBJ whole genome shotgun (WGS) entry which is preliminary data.</text>
</comment>
<dbReference type="Gene3D" id="3.40.30.10">
    <property type="entry name" value="Glutaredoxin"/>
    <property type="match status" value="1"/>
</dbReference>
<evidence type="ECO:0000256" key="1">
    <source>
        <dbReference type="ARBA" id="ARBA00023157"/>
    </source>
</evidence>
<accession>X1V2M0</accession>